<dbReference type="AlphaFoldDB" id="A0A6P4YBL3"/>
<feature type="region of interest" description="Disordered" evidence="1">
    <location>
        <begin position="1"/>
        <end position="485"/>
    </location>
</feature>
<evidence type="ECO:0000313" key="3">
    <source>
        <dbReference type="RefSeq" id="XP_019614206.1"/>
    </source>
</evidence>
<dbReference type="RefSeq" id="XP_019614206.1">
    <property type="nucleotide sequence ID" value="XM_019758647.1"/>
</dbReference>
<feature type="compositionally biased region" description="Low complexity" evidence="1">
    <location>
        <begin position="363"/>
        <end position="373"/>
    </location>
</feature>
<feature type="compositionally biased region" description="Acidic residues" evidence="1">
    <location>
        <begin position="1"/>
        <end position="19"/>
    </location>
</feature>
<sequence>MSDDSDVDSQNSDVDDTYDADTSSQGSRGSSPDVDPEKISGELEVENNLGDQTVSPEEREEHSEEAKKGSNAGSTSERTQEEEEDNPGSHSHSETGSVRTADRDSRAGSAMSGDGRTDASRDEGSRPASASSSRNSALEDKEMAAGENEREENSEEDGEQDSCDGSEDEEDDVDGEEGGEKTPVPQLEINIFSGSSFDAEGEEGAGLSRQGSMASLSADGERSSAGGGAMSLRPPSSESDRRFLEVRPTGQGDWRPPQGDSRERHRSESLQSATQDSEGENPQEQPNTEENLNSKRSSSRQSETTNQRRPSSGKSETSLQQRPLSAESENRKRRRKSSSKTSVRSDGDIGSRILSTAEDKASSRPSSGRSTSSKKVTRPGSVASGQLSIKSLPVEGNADRPTVNRPRSADIKRRHTEMDRSGENTDGENNTTEKERLEEGEIEKKETNKPKENEGPEEGESKKTSDVDGTDIYHSRRSLHSAKSTRSFRSIASTRLDYLAELADIKDQLEAKAADWDGLGEGNLEVFLEELRELYGRTTAVLRSSHRDSVCLMERIVQVRKLLKETRRKLRDETSDRTLGGLDEKDPGRLTQTVHQARATLARATRPG</sequence>
<protein>
    <submittedName>
        <fullName evidence="3">Uncharacterized protein DDB_G0290685-like</fullName>
    </submittedName>
</protein>
<name>A0A6P4YBL3_BRABE</name>
<feature type="compositionally biased region" description="Polar residues" evidence="1">
    <location>
        <begin position="20"/>
        <end position="30"/>
    </location>
</feature>
<organism evidence="2 3">
    <name type="scientific">Branchiostoma belcheri</name>
    <name type="common">Amphioxus</name>
    <dbReference type="NCBI Taxonomy" id="7741"/>
    <lineage>
        <taxon>Eukaryota</taxon>
        <taxon>Metazoa</taxon>
        <taxon>Chordata</taxon>
        <taxon>Cephalochordata</taxon>
        <taxon>Leptocardii</taxon>
        <taxon>Amphioxiformes</taxon>
        <taxon>Branchiostomatidae</taxon>
        <taxon>Branchiostoma</taxon>
    </lineage>
</organism>
<reference evidence="3" key="1">
    <citation type="submission" date="2025-08" db="UniProtKB">
        <authorList>
            <consortium name="RefSeq"/>
        </authorList>
    </citation>
    <scope>IDENTIFICATION</scope>
    <source>
        <tissue evidence="3">Gonad</tissue>
    </source>
</reference>
<feature type="compositionally biased region" description="Basic and acidic residues" evidence="1">
    <location>
        <begin position="431"/>
        <end position="474"/>
    </location>
</feature>
<feature type="compositionally biased region" description="Polar residues" evidence="1">
    <location>
        <begin position="294"/>
        <end position="323"/>
    </location>
</feature>
<feature type="compositionally biased region" description="Polar residues" evidence="1">
    <location>
        <begin position="88"/>
        <end position="98"/>
    </location>
</feature>
<dbReference type="OrthoDB" id="10441137at2759"/>
<evidence type="ECO:0000256" key="1">
    <source>
        <dbReference type="SAM" id="MobiDB-lite"/>
    </source>
</evidence>
<feature type="compositionally biased region" description="Low complexity" evidence="1">
    <location>
        <begin position="280"/>
        <end position="291"/>
    </location>
</feature>
<evidence type="ECO:0000313" key="2">
    <source>
        <dbReference type="Proteomes" id="UP000515135"/>
    </source>
</evidence>
<gene>
    <name evidence="3" type="primary">LOC109462155</name>
</gene>
<dbReference type="GeneID" id="109462155"/>
<feature type="compositionally biased region" description="Basic and acidic residues" evidence="1">
    <location>
        <begin position="137"/>
        <end position="148"/>
    </location>
</feature>
<feature type="compositionally biased region" description="Basic and acidic residues" evidence="1">
    <location>
        <begin position="407"/>
        <end position="423"/>
    </location>
</feature>
<accession>A0A6P4YBL3</accession>
<keyword evidence="2" id="KW-1185">Reference proteome</keyword>
<proteinExistence type="predicted"/>
<feature type="compositionally biased region" description="Basic and acidic residues" evidence="1">
    <location>
        <begin position="115"/>
        <end position="125"/>
    </location>
</feature>
<dbReference type="PANTHER" id="PTHR48232:SF1">
    <property type="entry name" value="IRS-TYPE PTB DOMAIN-CONTAINING PROTEIN"/>
    <property type="match status" value="1"/>
</dbReference>
<feature type="compositionally biased region" description="Low complexity" evidence="1">
    <location>
        <begin position="126"/>
        <end position="136"/>
    </location>
</feature>
<dbReference type="Proteomes" id="UP000515135">
    <property type="component" value="Unplaced"/>
</dbReference>
<feature type="compositionally biased region" description="Basic and acidic residues" evidence="1">
    <location>
        <begin position="56"/>
        <end position="68"/>
    </location>
</feature>
<feature type="compositionally biased region" description="Acidic residues" evidence="1">
    <location>
        <begin position="149"/>
        <end position="177"/>
    </location>
</feature>
<dbReference type="PANTHER" id="PTHR48232">
    <property type="entry name" value="INSULIN RECEPTOR SUBSTRATE HOMOLOG"/>
    <property type="match status" value="1"/>
</dbReference>
<dbReference type="KEGG" id="bbel:109462155"/>